<comment type="caution">
    <text evidence="2">The sequence shown here is derived from an EMBL/GenBank/DDBJ whole genome shotgun (WGS) entry which is preliminary data.</text>
</comment>
<accession>A0A1Z5IYI4</accession>
<feature type="region of interest" description="Disordered" evidence="1">
    <location>
        <begin position="80"/>
        <end position="99"/>
    </location>
</feature>
<dbReference type="Pfam" id="PF06854">
    <property type="entry name" value="Phage_Gp15"/>
    <property type="match status" value="1"/>
</dbReference>
<dbReference type="EMBL" id="BCMI01000027">
    <property type="protein sequence ID" value="GAX06807.1"/>
    <property type="molecule type" value="Genomic_DNA"/>
</dbReference>
<proteinExistence type="predicted"/>
<dbReference type="Proteomes" id="UP000198414">
    <property type="component" value="Unassembled WGS sequence"/>
</dbReference>
<organism evidence="2 3">
    <name type="scientific">Secundilactobacillus pentosiphilus</name>
    <dbReference type="NCBI Taxonomy" id="1714682"/>
    <lineage>
        <taxon>Bacteria</taxon>
        <taxon>Bacillati</taxon>
        <taxon>Bacillota</taxon>
        <taxon>Bacilli</taxon>
        <taxon>Lactobacillales</taxon>
        <taxon>Lactobacillaceae</taxon>
        <taxon>Secundilactobacillus</taxon>
    </lineage>
</organism>
<evidence type="ECO:0000313" key="3">
    <source>
        <dbReference type="Proteomes" id="UP000198414"/>
    </source>
</evidence>
<reference evidence="2 3" key="1">
    <citation type="submission" date="2015-11" db="EMBL/GenBank/DDBJ databases">
        <title>Draft genome sequences of new species of the genus Lactobacillus isolated from orchardgrass silage.</title>
        <authorList>
            <person name="Tohno M."/>
            <person name="Tanizawa Y."/>
            <person name="Arita M."/>
        </authorList>
    </citation>
    <scope>NUCLEOTIDE SEQUENCE [LARGE SCALE GENOMIC DNA]</scope>
    <source>
        <strain evidence="2 3">IWT25</strain>
    </source>
</reference>
<gene>
    <name evidence="2" type="ORF">IWT25_02154</name>
</gene>
<evidence type="ECO:0000313" key="2">
    <source>
        <dbReference type="EMBL" id="GAX06807.1"/>
    </source>
</evidence>
<dbReference type="InterPro" id="IPR009660">
    <property type="entry name" value="Phage_A500_Gp15"/>
</dbReference>
<name>A0A1Z5IYI4_9LACO</name>
<dbReference type="AlphaFoldDB" id="A0A1Z5IYI4"/>
<dbReference type="RefSeq" id="WP_089121751.1">
    <property type="nucleotide sequence ID" value="NZ_BCMI01000027.1"/>
</dbReference>
<protein>
    <recommendedName>
        <fullName evidence="4">Bacteriophage Gp15 protein</fullName>
    </recommendedName>
</protein>
<dbReference type="OrthoDB" id="1758052at2"/>
<evidence type="ECO:0000256" key="1">
    <source>
        <dbReference type="SAM" id="MobiDB-lite"/>
    </source>
</evidence>
<sequence>MLSLTEPLMEGVTIGDDQWEINLSFDNVIRYYEMIEDDQLTDSEKVVEAFNMFIGSAEEFSTEAIVDTVQRIAAYIQQTPYGNNPGSDGNQPQRDMAGNQTQPEHYFSYVQDAEAIYASFIYDYGMDLIDMQGKLRWEKFKALLDGLSTKAILSRIIEIRQRSTTGLEGEDLVQLTEAQSYYALDEYKSAEALDQQAGDIFSMLAEKAKEG</sequence>
<evidence type="ECO:0008006" key="4">
    <source>
        <dbReference type="Google" id="ProtNLM"/>
    </source>
</evidence>